<evidence type="ECO:0000259" key="1">
    <source>
        <dbReference type="Pfam" id="PF02558"/>
    </source>
</evidence>
<organism evidence="3 4">
    <name type="scientific">Halorubrum vacuolatum</name>
    <name type="common">Natronobacterium vacuolatum</name>
    <dbReference type="NCBI Taxonomy" id="63740"/>
    <lineage>
        <taxon>Archaea</taxon>
        <taxon>Methanobacteriati</taxon>
        <taxon>Methanobacteriota</taxon>
        <taxon>Stenosarchaea group</taxon>
        <taxon>Halobacteria</taxon>
        <taxon>Halobacteriales</taxon>
        <taxon>Haloferacaceae</taxon>
        <taxon>Halorubrum</taxon>
    </lineage>
</organism>
<protein>
    <submittedName>
        <fullName evidence="3">Ketopantoate reductase</fullName>
    </submittedName>
</protein>
<accession>A0A238WCZ7</accession>
<dbReference type="RefSeq" id="WP_089384560.1">
    <property type="nucleotide sequence ID" value="NZ_FZNQ01000007.1"/>
</dbReference>
<dbReference type="AlphaFoldDB" id="A0A238WCZ7"/>
<dbReference type="InterPro" id="IPR013332">
    <property type="entry name" value="KPR_N"/>
</dbReference>
<feature type="domain" description="AB hydrolase-1" evidence="2">
    <location>
        <begin position="380"/>
        <end position="607"/>
    </location>
</feature>
<dbReference type="Gene3D" id="3.40.50.1820">
    <property type="entry name" value="alpha/beta hydrolase"/>
    <property type="match status" value="1"/>
</dbReference>
<dbReference type="InterPro" id="IPR050266">
    <property type="entry name" value="AB_hydrolase_sf"/>
</dbReference>
<proteinExistence type="predicted"/>
<dbReference type="PANTHER" id="PTHR43798">
    <property type="entry name" value="MONOACYLGLYCEROL LIPASE"/>
    <property type="match status" value="1"/>
</dbReference>
<keyword evidence="4" id="KW-1185">Reference proteome</keyword>
<dbReference type="Pfam" id="PF02558">
    <property type="entry name" value="ApbA"/>
    <property type="match status" value="1"/>
</dbReference>
<sequence>MKILVFGAGPLGSLKAARLHEAGYDVHLLARGQRLVDLKEHGIVIQEEGADGREVAHVKVVESFEPDDDYDLVLVVMGEHQAVKILGTLAENEHVPTFLFMGNNVSGPDELVRALGKERVMFGFPYPGGKRDGHVMRVLPINEDNTYTIPIGEVDGTIRPRTRQVAAVLEDMRGYDVEIRTDMENWLKYHAALLMSGLVPALYAADTSMKPMGETRDLLVLAVRATKEALRGLRAAGYAPSPPIVRIFEYVPEPICVWAIGRLMRKEYAKISVEGHARDGRDEMRYLFDGLRSILDETDVKTDAIDQLAPYYDPDTSPYPEGKRELSMKWGGIAAPAVGIGALALVLRRLRSESGSDSPVERESGGVYYEVGGPEDATAVVFTHGFALDRETWREQIGTLSETYRTLAWDVPGCGDSAEASDPVRFDVGSRKLLDVLDDEGIDQVVLVGQSMGSLLNQYIAYHHPGRVRALVHVGGYPLHEGFSKHAIKLMGLHVRALEFMPEQLLYDMFGRLVARTADARQYVRQASARTGKENMVALERGLIEDIEEGIPELIEGPQLAVVGEHDHFLIRMKAQEWTERLPNSVYATVPDAGHIANHDNPAAFNEILSSFLETLDEATAGRSRLPIRQ</sequence>
<feature type="domain" description="Ketopantoate reductase N-terminal" evidence="1">
    <location>
        <begin position="3"/>
        <end position="133"/>
    </location>
</feature>
<dbReference type="Gene3D" id="3.40.50.720">
    <property type="entry name" value="NAD(P)-binding Rossmann-like Domain"/>
    <property type="match status" value="1"/>
</dbReference>
<dbReference type="Proteomes" id="UP000198397">
    <property type="component" value="Unassembled WGS sequence"/>
</dbReference>
<dbReference type="InterPro" id="IPR029058">
    <property type="entry name" value="AB_hydrolase_fold"/>
</dbReference>
<name>A0A238WCZ7_HALVU</name>
<gene>
    <name evidence="3" type="ORF">SAMN06264855_10713</name>
</gene>
<dbReference type="InterPro" id="IPR000073">
    <property type="entry name" value="AB_hydrolase_1"/>
</dbReference>
<evidence type="ECO:0000313" key="3">
    <source>
        <dbReference type="EMBL" id="SNR44154.1"/>
    </source>
</evidence>
<dbReference type="Pfam" id="PF12697">
    <property type="entry name" value="Abhydrolase_6"/>
    <property type="match status" value="1"/>
</dbReference>
<evidence type="ECO:0000259" key="2">
    <source>
        <dbReference type="Pfam" id="PF12697"/>
    </source>
</evidence>
<dbReference type="EMBL" id="FZNQ01000007">
    <property type="protein sequence ID" value="SNR44154.1"/>
    <property type="molecule type" value="Genomic_DNA"/>
</dbReference>
<reference evidence="3 4" key="1">
    <citation type="submission" date="2017-06" db="EMBL/GenBank/DDBJ databases">
        <authorList>
            <person name="Kim H.J."/>
            <person name="Triplett B.A."/>
        </authorList>
    </citation>
    <scope>NUCLEOTIDE SEQUENCE [LARGE SCALE GENOMIC DNA]</scope>
    <source>
        <strain evidence="3 4">DSM 8800</strain>
    </source>
</reference>
<dbReference type="OrthoDB" id="201845at2157"/>
<dbReference type="SUPFAM" id="SSF51735">
    <property type="entry name" value="NAD(P)-binding Rossmann-fold domains"/>
    <property type="match status" value="1"/>
</dbReference>
<dbReference type="InterPro" id="IPR036291">
    <property type="entry name" value="NAD(P)-bd_dom_sf"/>
</dbReference>
<evidence type="ECO:0000313" key="4">
    <source>
        <dbReference type="Proteomes" id="UP000198397"/>
    </source>
</evidence>
<dbReference type="SUPFAM" id="SSF53474">
    <property type="entry name" value="alpha/beta-Hydrolases"/>
    <property type="match status" value="1"/>
</dbReference>